<evidence type="ECO:0000313" key="2">
    <source>
        <dbReference type="Proteomes" id="UP001153636"/>
    </source>
</evidence>
<gene>
    <name evidence="1" type="ORF">PSYICH_LOCUS7008</name>
</gene>
<dbReference type="Proteomes" id="UP001153636">
    <property type="component" value="Chromosome 2"/>
</dbReference>
<dbReference type="EMBL" id="OV651814">
    <property type="protein sequence ID" value="CAH1106450.1"/>
    <property type="molecule type" value="Genomic_DNA"/>
</dbReference>
<reference evidence="1" key="1">
    <citation type="submission" date="2022-01" db="EMBL/GenBank/DDBJ databases">
        <authorList>
            <person name="King R."/>
        </authorList>
    </citation>
    <scope>NUCLEOTIDE SEQUENCE</scope>
</reference>
<accession>A0A9P0CV73</accession>
<sequence length="107" mass="12228">MVKECKTDQNKLKCRDCEKTGHLKKVCIATLLANKNRSTADTNYIQDQPEDESDMEEIFGVNKIFDIFENRTNTDSKKFFATVFIEGKHQKFEVDLGAGFTLLPESS</sequence>
<proteinExistence type="predicted"/>
<dbReference type="AlphaFoldDB" id="A0A9P0CV73"/>
<keyword evidence="2" id="KW-1185">Reference proteome</keyword>
<protein>
    <submittedName>
        <fullName evidence="1">Uncharacterized protein</fullName>
    </submittedName>
</protein>
<evidence type="ECO:0000313" key="1">
    <source>
        <dbReference type="EMBL" id="CAH1106450.1"/>
    </source>
</evidence>
<dbReference type="OrthoDB" id="6745853at2759"/>
<organism evidence="1 2">
    <name type="scientific">Psylliodes chrysocephalus</name>
    <dbReference type="NCBI Taxonomy" id="3402493"/>
    <lineage>
        <taxon>Eukaryota</taxon>
        <taxon>Metazoa</taxon>
        <taxon>Ecdysozoa</taxon>
        <taxon>Arthropoda</taxon>
        <taxon>Hexapoda</taxon>
        <taxon>Insecta</taxon>
        <taxon>Pterygota</taxon>
        <taxon>Neoptera</taxon>
        <taxon>Endopterygota</taxon>
        <taxon>Coleoptera</taxon>
        <taxon>Polyphaga</taxon>
        <taxon>Cucujiformia</taxon>
        <taxon>Chrysomeloidea</taxon>
        <taxon>Chrysomelidae</taxon>
        <taxon>Galerucinae</taxon>
        <taxon>Alticini</taxon>
        <taxon>Psylliodes</taxon>
    </lineage>
</organism>
<name>A0A9P0CV73_9CUCU</name>